<keyword evidence="1" id="KW-0812">Transmembrane</keyword>
<organism evidence="2 3">
    <name type="scientific">Hippea maritima (strain ATCC 700847 / DSM 10411 / MH2)</name>
    <dbReference type="NCBI Taxonomy" id="760142"/>
    <lineage>
        <taxon>Bacteria</taxon>
        <taxon>Pseudomonadati</taxon>
        <taxon>Campylobacterota</taxon>
        <taxon>Desulfurellia</taxon>
        <taxon>Desulfurellales</taxon>
        <taxon>Hippeaceae</taxon>
        <taxon>Hippea</taxon>
    </lineage>
</organism>
<dbReference type="EMBL" id="CP002606">
    <property type="protein sequence ID" value="AEA34361.1"/>
    <property type="molecule type" value="Genomic_DNA"/>
</dbReference>
<accession>F2LY38</accession>
<sequence length="62" mass="7277">MEWVIQKAFENTITTISIIIFTIFLVVGLIVWLYLPFAVLSIKKELVRIRQLLEELKNISLD</sequence>
<reference evidence="2 3" key="1">
    <citation type="journal article" date="2011" name="Stand. Genomic Sci.">
        <title>Complete genome sequence of the thermophilic sulfur-reducer Hippea maritima type strain (MH(2)).</title>
        <authorList>
            <person name="Huntemann M."/>
            <person name="Lu M."/>
            <person name="Nolan M."/>
            <person name="Lapidus A."/>
            <person name="Lucas S."/>
            <person name="Hammon N."/>
            <person name="Deshpande S."/>
            <person name="Cheng J.F."/>
            <person name="Tapia R."/>
            <person name="Han C."/>
            <person name="Goodwin L."/>
            <person name="Pitluck S."/>
            <person name="Liolios K."/>
            <person name="Pagani I."/>
            <person name="Ivanova N."/>
            <person name="Ovchinikova G."/>
            <person name="Pati A."/>
            <person name="Chen A."/>
            <person name="Palaniappan K."/>
            <person name="Land M."/>
            <person name="Hauser L."/>
            <person name="Jeffries C.D."/>
            <person name="Detter J.C."/>
            <person name="Brambilla E.M."/>
            <person name="Rohde M."/>
            <person name="Spring S."/>
            <person name="Goker M."/>
            <person name="Woyke T."/>
            <person name="Bristow J."/>
            <person name="Eisen J.A."/>
            <person name="Markowitz V."/>
            <person name="Hugenholtz P."/>
            <person name="Kyrpides N.C."/>
            <person name="Klenk H.P."/>
            <person name="Mavromatis K."/>
        </authorList>
    </citation>
    <scope>NUCLEOTIDE SEQUENCE [LARGE SCALE GENOMIC DNA]</scope>
    <source>
        <strain evidence="3">ATCC 700847 / DSM 10411 / MH2</strain>
    </source>
</reference>
<dbReference type="eggNOG" id="ENOG5031CJH">
    <property type="taxonomic scope" value="Bacteria"/>
</dbReference>
<keyword evidence="1" id="KW-1133">Transmembrane helix</keyword>
<dbReference type="AlphaFoldDB" id="F2LY38"/>
<dbReference type="RefSeq" id="WP_013682391.1">
    <property type="nucleotide sequence ID" value="NC_015318.1"/>
</dbReference>
<dbReference type="InParanoid" id="F2LY38"/>
<keyword evidence="3" id="KW-1185">Reference proteome</keyword>
<reference evidence="3" key="2">
    <citation type="submission" date="2011-03" db="EMBL/GenBank/DDBJ databases">
        <title>The complete genome of Hippea maritima DSM 10411.</title>
        <authorList>
            <consortium name="US DOE Joint Genome Institute (JGI-PGF)"/>
            <person name="Lucas S."/>
            <person name="Copeland A."/>
            <person name="Lapidus A."/>
            <person name="Bruce D."/>
            <person name="Goodwin L."/>
            <person name="Pitluck S."/>
            <person name="Peters L."/>
            <person name="Kyrpides N."/>
            <person name="Mavromatis K."/>
            <person name="Pagani I."/>
            <person name="Ivanova N."/>
            <person name="Mikhailova N."/>
            <person name="Lu M."/>
            <person name="Detter J.C."/>
            <person name="Tapia R."/>
            <person name="Han C."/>
            <person name="Land M."/>
            <person name="Hauser L."/>
            <person name="Markowitz V."/>
            <person name="Cheng J.-F."/>
            <person name="Hugenholtz P."/>
            <person name="Woyke T."/>
            <person name="Wu D."/>
            <person name="Spring S."/>
            <person name="Schroeder M."/>
            <person name="Brambilla E."/>
            <person name="Klenk H.-P."/>
            <person name="Eisen J.A."/>
        </authorList>
    </citation>
    <scope>NUCLEOTIDE SEQUENCE [LARGE SCALE GENOMIC DNA]</scope>
    <source>
        <strain evidence="3">ATCC 700847 / DSM 10411 / MH2</strain>
    </source>
</reference>
<keyword evidence="1" id="KW-0472">Membrane</keyword>
<evidence type="ECO:0000256" key="1">
    <source>
        <dbReference type="SAM" id="Phobius"/>
    </source>
</evidence>
<dbReference type="Proteomes" id="UP000008139">
    <property type="component" value="Chromosome"/>
</dbReference>
<dbReference type="OrthoDB" id="9932739at2"/>
<dbReference type="HOGENOM" id="CLU_2898070_0_0_7"/>
<proteinExistence type="predicted"/>
<evidence type="ECO:0000313" key="3">
    <source>
        <dbReference type="Proteomes" id="UP000008139"/>
    </source>
</evidence>
<dbReference type="STRING" id="760142.Hipma_1405"/>
<name>F2LY38_HIPMA</name>
<protein>
    <submittedName>
        <fullName evidence="2">Uncharacterized protein</fullName>
    </submittedName>
</protein>
<gene>
    <name evidence="2" type="ordered locus">Hipma_1405</name>
</gene>
<evidence type="ECO:0000313" key="2">
    <source>
        <dbReference type="EMBL" id="AEA34361.1"/>
    </source>
</evidence>
<dbReference type="KEGG" id="hmr:Hipma_1405"/>
<feature type="transmembrane region" description="Helical" evidence="1">
    <location>
        <begin position="12"/>
        <end position="35"/>
    </location>
</feature>